<sequence length="417" mass="48638">MSLNAHCASSVDRKILPCKLRCRKTHHQIPPRSQSKINLANQFWFLIEGSIMADSILIQNKIIGYTGRSIFREKSTFNLSHIKIQTLLMGHVFAKLYIQKPSLPSPTSNTRKMTKKNLRKLGVISLVNLKVDNEMGVVLLHQIQELKFQNRSLFNTLMVYFLKIIISQLRGPKYIFMECLLSLNFCLIKLLASKHVHKLIIEVYTCFWAPKLPLLQNTWYIDYKFFVKFNMILGLRKFSKSITEVVFSILCGHITWEIFLMDMYTYIWRQAISYFSKNHGTHRFSMSATKGLKKNVINFLWTRTHIFERNCLLLPRPWVIITNLKVFLVPWGHSFRSDVCHLAQNCWFCTSGAAAITPWIMLKLTMHLLDCGSHQDTVDYNISTISTLDFFQGFREAYSDDQRRKNNENFVSPCEVG</sequence>
<comment type="caution">
    <text evidence="1">The sequence shown here is derived from an EMBL/GenBank/DDBJ whole genome shotgun (WGS) entry which is preliminary data.</text>
</comment>
<keyword evidence="2" id="KW-1185">Reference proteome</keyword>
<accession>A0A0L6U8G4</accession>
<evidence type="ECO:0000313" key="2">
    <source>
        <dbReference type="Proteomes" id="UP000037035"/>
    </source>
</evidence>
<name>A0A0L6U8G4_9BASI</name>
<dbReference type="AlphaFoldDB" id="A0A0L6U8G4"/>
<evidence type="ECO:0000313" key="1">
    <source>
        <dbReference type="EMBL" id="KNZ44801.1"/>
    </source>
</evidence>
<dbReference type="VEuPathDB" id="FungiDB:VP01_87g4"/>
<dbReference type="Proteomes" id="UP000037035">
    <property type="component" value="Unassembled WGS sequence"/>
</dbReference>
<protein>
    <submittedName>
        <fullName evidence="1">Uncharacterized protein</fullName>
    </submittedName>
</protein>
<reference evidence="1 2" key="1">
    <citation type="submission" date="2015-08" db="EMBL/GenBank/DDBJ databases">
        <title>Next Generation Sequencing and Analysis of the Genome of Puccinia sorghi L Schw, the Causal Agent of Maize Common Rust.</title>
        <authorList>
            <person name="Rochi L."/>
            <person name="Burguener G."/>
            <person name="Darino M."/>
            <person name="Turjanski A."/>
            <person name="Kreff E."/>
            <person name="Dieguez M.J."/>
            <person name="Sacco F."/>
        </authorList>
    </citation>
    <scope>NUCLEOTIDE SEQUENCE [LARGE SCALE GENOMIC DNA]</scope>
    <source>
        <strain evidence="1 2">RO10H11247</strain>
    </source>
</reference>
<dbReference type="EMBL" id="LAVV01014382">
    <property type="protein sequence ID" value="KNZ44801.1"/>
    <property type="molecule type" value="Genomic_DNA"/>
</dbReference>
<proteinExistence type="predicted"/>
<organism evidence="1 2">
    <name type="scientific">Puccinia sorghi</name>
    <dbReference type="NCBI Taxonomy" id="27349"/>
    <lineage>
        <taxon>Eukaryota</taxon>
        <taxon>Fungi</taxon>
        <taxon>Dikarya</taxon>
        <taxon>Basidiomycota</taxon>
        <taxon>Pucciniomycotina</taxon>
        <taxon>Pucciniomycetes</taxon>
        <taxon>Pucciniales</taxon>
        <taxon>Pucciniaceae</taxon>
        <taxon>Puccinia</taxon>
    </lineage>
</organism>
<gene>
    <name evidence="1" type="ORF">VP01_87g4</name>
</gene>